<feature type="region of interest" description="Disordered" evidence="3">
    <location>
        <begin position="125"/>
        <end position="231"/>
    </location>
</feature>
<organism evidence="6 7">
    <name type="scientific">Tetracentron sinense</name>
    <name type="common">Spur-leaf</name>
    <dbReference type="NCBI Taxonomy" id="13715"/>
    <lineage>
        <taxon>Eukaryota</taxon>
        <taxon>Viridiplantae</taxon>
        <taxon>Streptophyta</taxon>
        <taxon>Embryophyta</taxon>
        <taxon>Tracheophyta</taxon>
        <taxon>Spermatophyta</taxon>
        <taxon>Magnoliopsida</taxon>
        <taxon>Trochodendrales</taxon>
        <taxon>Trochodendraceae</taxon>
        <taxon>Tetracentron</taxon>
    </lineage>
</organism>
<dbReference type="Pfam" id="PF02298">
    <property type="entry name" value="Cu_bind_like"/>
    <property type="match status" value="1"/>
</dbReference>
<feature type="compositionally biased region" description="Low complexity" evidence="3">
    <location>
        <begin position="197"/>
        <end position="226"/>
    </location>
</feature>
<dbReference type="PANTHER" id="PTHR33021">
    <property type="entry name" value="BLUE COPPER PROTEIN"/>
    <property type="match status" value="1"/>
</dbReference>
<keyword evidence="2" id="KW-0325">Glycoprotein</keyword>
<dbReference type="FunFam" id="2.60.40.420:FF:000003">
    <property type="entry name" value="Blue copper"/>
    <property type="match status" value="1"/>
</dbReference>
<evidence type="ECO:0000256" key="1">
    <source>
        <dbReference type="ARBA" id="ARBA00022723"/>
    </source>
</evidence>
<dbReference type="GO" id="GO:0046872">
    <property type="term" value="F:metal ion binding"/>
    <property type="evidence" value="ECO:0007669"/>
    <property type="project" value="UniProtKB-KW"/>
</dbReference>
<dbReference type="InterPro" id="IPR003245">
    <property type="entry name" value="Phytocyanin_dom"/>
</dbReference>
<accession>A0A835DME9</accession>
<dbReference type="OMA" id="GGHCNVG"/>
<dbReference type="PANTHER" id="PTHR33021:SF499">
    <property type="entry name" value="OS12G0150500 PROTEIN"/>
    <property type="match status" value="1"/>
</dbReference>
<feature type="compositionally biased region" description="Pro residues" evidence="3">
    <location>
        <begin position="150"/>
        <end position="166"/>
    </location>
</feature>
<evidence type="ECO:0000256" key="4">
    <source>
        <dbReference type="SAM" id="SignalP"/>
    </source>
</evidence>
<keyword evidence="7" id="KW-1185">Reference proteome</keyword>
<reference evidence="6 7" key="1">
    <citation type="submission" date="2020-04" db="EMBL/GenBank/DDBJ databases">
        <title>Plant Genome Project.</title>
        <authorList>
            <person name="Zhang R.-G."/>
        </authorList>
    </citation>
    <scope>NUCLEOTIDE SEQUENCE [LARGE SCALE GENOMIC DNA]</scope>
    <source>
        <strain evidence="6">YNK0</strain>
        <tissue evidence="6">Leaf</tissue>
    </source>
</reference>
<evidence type="ECO:0000259" key="5">
    <source>
        <dbReference type="PROSITE" id="PS51485"/>
    </source>
</evidence>
<dbReference type="CDD" id="cd04216">
    <property type="entry name" value="Phytocyanin"/>
    <property type="match status" value="1"/>
</dbReference>
<gene>
    <name evidence="6" type="ORF">HHK36_005549</name>
</gene>
<keyword evidence="4" id="KW-0732">Signal</keyword>
<evidence type="ECO:0000256" key="3">
    <source>
        <dbReference type="SAM" id="MobiDB-lite"/>
    </source>
</evidence>
<dbReference type="OrthoDB" id="687020at2759"/>
<comment type="caution">
    <text evidence="6">The sequence shown here is derived from an EMBL/GenBank/DDBJ whole genome shotgun (WGS) entry which is preliminary data.</text>
</comment>
<dbReference type="EMBL" id="JABCRI010000003">
    <property type="protein sequence ID" value="KAF8409473.1"/>
    <property type="molecule type" value="Genomic_DNA"/>
</dbReference>
<protein>
    <recommendedName>
        <fullName evidence="5">Phytocyanin domain-containing protein</fullName>
    </recommendedName>
</protein>
<dbReference type="GO" id="GO:0005886">
    <property type="term" value="C:plasma membrane"/>
    <property type="evidence" value="ECO:0007669"/>
    <property type="project" value="TreeGrafter"/>
</dbReference>
<sequence>MAMVRILMSLTVVAVLVISAMAANLTVGGSNGAWDTTTNLQAWATSQTFSSGDNLIFQYTPNHSVLEVTKADYDSCQMGNPLQIYMGGTTIVPLSSPGKRYFICGTSGHCTQGMKLEVDIIAASAPPPASPVAPPPTSPPPITSTSPPTTSTPPSTPSPTLPPSRSPSPKTAPSKSPSLTPSKSPSTSPTSSPPIPYTESPMVAPSGSPTSSPSPSGSEPSPSPSSANKGHLQASFTMGFSFGMMMLLAL</sequence>
<evidence type="ECO:0000313" key="6">
    <source>
        <dbReference type="EMBL" id="KAF8409473.1"/>
    </source>
</evidence>
<proteinExistence type="predicted"/>
<name>A0A835DME9_TETSI</name>
<dbReference type="GO" id="GO:0009055">
    <property type="term" value="F:electron transfer activity"/>
    <property type="evidence" value="ECO:0007669"/>
    <property type="project" value="InterPro"/>
</dbReference>
<dbReference type="SUPFAM" id="SSF49503">
    <property type="entry name" value="Cupredoxins"/>
    <property type="match status" value="1"/>
</dbReference>
<keyword evidence="1" id="KW-0479">Metal-binding</keyword>
<feature type="chain" id="PRO_5032796232" description="Phytocyanin domain-containing protein" evidence="4">
    <location>
        <begin position="23"/>
        <end position="250"/>
    </location>
</feature>
<feature type="compositionally biased region" description="Low complexity" evidence="3">
    <location>
        <begin position="167"/>
        <end position="190"/>
    </location>
</feature>
<dbReference type="Gene3D" id="2.60.40.420">
    <property type="entry name" value="Cupredoxins - blue copper proteins"/>
    <property type="match status" value="1"/>
</dbReference>
<feature type="compositionally biased region" description="Pro residues" evidence="3">
    <location>
        <begin position="125"/>
        <end position="142"/>
    </location>
</feature>
<evidence type="ECO:0000313" key="7">
    <source>
        <dbReference type="Proteomes" id="UP000655225"/>
    </source>
</evidence>
<dbReference type="PROSITE" id="PS51485">
    <property type="entry name" value="PHYTOCYANIN"/>
    <property type="match status" value="1"/>
</dbReference>
<feature type="signal peptide" evidence="4">
    <location>
        <begin position="1"/>
        <end position="22"/>
    </location>
</feature>
<dbReference type="InterPro" id="IPR039391">
    <property type="entry name" value="Phytocyanin-like"/>
</dbReference>
<dbReference type="AlphaFoldDB" id="A0A835DME9"/>
<evidence type="ECO:0000256" key="2">
    <source>
        <dbReference type="ARBA" id="ARBA00023180"/>
    </source>
</evidence>
<dbReference type="Proteomes" id="UP000655225">
    <property type="component" value="Unassembled WGS sequence"/>
</dbReference>
<dbReference type="InterPro" id="IPR008972">
    <property type="entry name" value="Cupredoxin"/>
</dbReference>
<feature type="domain" description="Phytocyanin" evidence="5">
    <location>
        <begin position="23"/>
        <end position="122"/>
    </location>
</feature>